<dbReference type="OrthoDB" id="383188at2157"/>
<proteinExistence type="predicted"/>
<comment type="caution">
    <text evidence="2">The sequence shown here is derived from an EMBL/GenBank/DDBJ whole genome shotgun (WGS) entry which is preliminary data.</text>
</comment>
<name>A0A8J8P7H7_9EURY</name>
<dbReference type="RefSeq" id="WP_142980712.1">
    <property type="nucleotide sequence ID" value="NZ_RKLU01000011.1"/>
</dbReference>
<evidence type="ECO:0000313" key="2">
    <source>
        <dbReference type="EMBL" id="TQQ78586.1"/>
    </source>
</evidence>
<dbReference type="Proteomes" id="UP000705823">
    <property type="component" value="Unassembled WGS sequence"/>
</dbReference>
<gene>
    <name evidence="2" type="ORF">EGH24_13775</name>
</gene>
<keyword evidence="3" id="KW-1185">Reference proteome</keyword>
<sequence length="236" mass="26361">MSRTGKTSLETYLAENLDRSESGFDAEEKATLDAGELAYDIVPDVEQHSAVCLEEAQGSPGTVGLDSRRGMVQEVIDAVSSILNNGDQQLTVIITAQHLPMLDKRLPPIIDAWLLIRHGPSSPQGPRAIHHGMHVEDYNFGSPRIKTPAYEEFAWPRVVHSNKNYRILEEKKQEAKQRPDGDEEDGGLPDGAQIKLAAKLRRIGLTWQEIADEDGMEYSREWYRQRVDDDVAEATG</sequence>
<evidence type="ECO:0000313" key="3">
    <source>
        <dbReference type="Proteomes" id="UP000705823"/>
    </source>
</evidence>
<organism evidence="2 3">
    <name type="scientific">Halonotius terrestris</name>
    <dbReference type="NCBI Taxonomy" id="2487750"/>
    <lineage>
        <taxon>Archaea</taxon>
        <taxon>Methanobacteriati</taxon>
        <taxon>Methanobacteriota</taxon>
        <taxon>Stenosarchaea group</taxon>
        <taxon>Halobacteria</taxon>
        <taxon>Halobacteriales</taxon>
        <taxon>Haloferacaceae</taxon>
        <taxon>Halonotius</taxon>
    </lineage>
</organism>
<dbReference type="EMBL" id="RKLU01000011">
    <property type="protein sequence ID" value="TQQ78586.1"/>
    <property type="molecule type" value="Genomic_DNA"/>
</dbReference>
<feature type="region of interest" description="Disordered" evidence="1">
    <location>
        <begin position="170"/>
        <end position="191"/>
    </location>
</feature>
<reference evidence="2" key="1">
    <citation type="submission" date="2019-02" db="EMBL/GenBank/DDBJ databases">
        <title>Halonotius sp. a new haloarchaeum isolated from saline soil.</title>
        <authorList>
            <person name="Duran-Viseras A."/>
            <person name="Sanchez-Porro C."/>
            <person name="Ventosa A."/>
        </authorList>
    </citation>
    <scope>NUCLEOTIDE SEQUENCE</scope>
    <source>
        <strain evidence="2">F15B</strain>
    </source>
</reference>
<feature type="compositionally biased region" description="Basic and acidic residues" evidence="1">
    <location>
        <begin position="170"/>
        <end position="180"/>
    </location>
</feature>
<dbReference type="AlphaFoldDB" id="A0A8J8P7H7"/>
<protein>
    <submittedName>
        <fullName evidence="2">Uncharacterized protein</fullName>
    </submittedName>
</protein>
<accession>A0A8J8P7H7</accession>
<evidence type="ECO:0000256" key="1">
    <source>
        <dbReference type="SAM" id="MobiDB-lite"/>
    </source>
</evidence>